<dbReference type="Proteomes" id="UP001049176">
    <property type="component" value="Chromosome 1"/>
</dbReference>
<reference evidence="1" key="1">
    <citation type="journal article" date="2021" name="Genome Biol. Evol.">
        <title>The assembled and annotated genome of the fairy-ring fungus Marasmius oreades.</title>
        <authorList>
            <person name="Hiltunen M."/>
            <person name="Ament-Velasquez S.L."/>
            <person name="Johannesson H."/>
        </authorList>
    </citation>
    <scope>NUCLEOTIDE SEQUENCE</scope>
    <source>
        <strain evidence="1">03SP1</strain>
    </source>
</reference>
<comment type="caution">
    <text evidence="1">The sequence shown here is derived from an EMBL/GenBank/DDBJ whole genome shotgun (WGS) entry which is preliminary data.</text>
</comment>
<keyword evidence="2" id="KW-1185">Reference proteome</keyword>
<organism evidence="1 2">
    <name type="scientific">Marasmius oreades</name>
    <name type="common">fairy-ring Marasmius</name>
    <dbReference type="NCBI Taxonomy" id="181124"/>
    <lineage>
        <taxon>Eukaryota</taxon>
        <taxon>Fungi</taxon>
        <taxon>Dikarya</taxon>
        <taxon>Basidiomycota</taxon>
        <taxon>Agaricomycotina</taxon>
        <taxon>Agaricomycetes</taxon>
        <taxon>Agaricomycetidae</taxon>
        <taxon>Agaricales</taxon>
        <taxon>Marasmiineae</taxon>
        <taxon>Marasmiaceae</taxon>
        <taxon>Marasmius</taxon>
    </lineage>
</organism>
<protein>
    <submittedName>
        <fullName evidence="1">Uncharacterized protein</fullName>
    </submittedName>
</protein>
<gene>
    <name evidence="1" type="ORF">E1B28_000726</name>
</gene>
<dbReference type="KEGG" id="more:E1B28_000726"/>
<accession>A0A9P7V234</accession>
<dbReference type="OrthoDB" id="5559898at2759"/>
<proteinExistence type="predicted"/>
<dbReference type="AlphaFoldDB" id="A0A9P7V234"/>
<evidence type="ECO:0000313" key="2">
    <source>
        <dbReference type="Proteomes" id="UP001049176"/>
    </source>
</evidence>
<dbReference type="EMBL" id="CM032181">
    <property type="protein sequence ID" value="KAG7098822.1"/>
    <property type="molecule type" value="Genomic_DNA"/>
</dbReference>
<sequence length="234" mass="26340">MLQSISKLMQPILSALFPCGSDEALTSLLWGDRLPALLEALKETFPNRLNRYISNASAIRNEAQPALDILFRVDSLDIVLPYLPKWVPPEDRLKEIKSRRRWEKEKASAHSVNAPGRQGGWVVRRLIGLLGSRVHKVQEAALLTLAASPLADKEIFTSVINAIARSRIADVQLAGCMCVTHTIRAPSLPSSLRSYCQHYHQRSEPIRLLTFYFTRHHASPATQSLLYPLPPFDR</sequence>
<dbReference type="RefSeq" id="XP_043015292.1">
    <property type="nucleotide sequence ID" value="XM_043146589.1"/>
</dbReference>
<evidence type="ECO:0000313" key="1">
    <source>
        <dbReference type="EMBL" id="KAG7098822.1"/>
    </source>
</evidence>
<name>A0A9P7V234_9AGAR</name>
<dbReference type="GeneID" id="66069802"/>